<keyword evidence="3 9" id="KW-0813">Transport</keyword>
<evidence type="ECO:0000256" key="2">
    <source>
        <dbReference type="ARBA" id="ARBA00006375"/>
    </source>
</evidence>
<keyword evidence="4 8" id="KW-0812">Transmembrane</keyword>
<comment type="similarity">
    <text evidence="2 9">Belongs to the mitochondrial carrier (TC 2.A.29) family.</text>
</comment>
<evidence type="ECO:0000256" key="5">
    <source>
        <dbReference type="ARBA" id="ARBA00022737"/>
    </source>
</evidence>
<evidence type="ECO:0008006" key="12">
    <source>
        <dbReference type="Google" id="ProtNLM"/>
    </source>
</evidence>
<dbReference type="InterPro" id="IPR023395">
    <property type="entry name" value="MCP_dom_sf"/>
</dbReference>
<feature type="transmembrane region" description="Helical" evidence="10">
    <location>
        <begin position="79"/>
        <end position="96"/>
    </location>
</feature>
<dbReference type="PROSITE" id="PS50920">
    <property type="entry name" value="SOLCAR"/>
    <property type="match status" value="2"/>
</dbReference>
<dbReference type="InterPro" id="IPR018108">
    <property type="entry name" value="MCP_transmembrane"/>
</dbReference>
<feature type="repeat" description="Solcar" evidence="8">
    <location>
        <begin position="114"/>
        <end position="200"/>
    </location>
</feature>
<evidence type="ECO:0000256" key="6">
    <source>
        <dbReference type="ARBA" id="ARBA00022989"/>
    </source>
</evidence>
<dbReference type="PRINTS" id="PR00926">
    <property type="entry name" value="MITOCARRIER"/>
</dbReference>
<reference evidence="11" key="1">
    <citation type="submission" date="2021-01" db="EMBL/GenBank/DDBJ databases">
        <authorList>
            <person name="Corre E."/>
            <person name="Pelletier E."/>
            <person name="Niang G."/>
            <person name="Scheremetjew M."/>
            <person name="Finn R."/>
            <person name="Kale V."/>
            <person name="Holt S."/>
            <person name="Cochrane G."/>
            <person name="Meng A."/>
            <person name="Brown T."/>
            <person name="Cohen L."/>
        </authorList>
    </citation>
    <scope>NUCLEOTIDE SEQUENCE</scope>
    <source>
        <strain evidence="11">379</strain>
    </source>
</reference>
<evidence type="ECO:0000256" key="7">
    <source>
        <dbReference type="ARBA" id="ARBA00023136"/>
    </source>
</evidence>
<accession>A0A6V2RL68</accession>
<evidence type="ECO:0000256" key="1">
    <source>
        <dbReference type="ARBA" id="ARBA00004141"/>
    </source>
</evidence>
<feature type="transmembrane region" description="Helical" evidence="10">
    <location>
        <begin position="116"/>
        <end position="138"/>
    </location>
</feature>
<dbReference type="GO" id="GO:0016020">
    <property type="term" value="C:membrane"/>
    <property type="evidence" value="ECO:0007669"/>
    <property type="project" value="UniProtKB-SubCell"/>
</dbReference>
<gene>
    <name evidence="11" type="ORF">EHUX00137_LOCUS19554</name>
</gene>
<evidence type="ECO:0000256" key="4">
    <source>
        <dbReference type="ARBA" id="ARBA00022692"/>
    </source>
</evidence>
<feature type="repeat" description="Solcar" evidence="8">
    <location>
        <begin position="9"/>
        <end position="99"/>
    </location>
</feature>
<comment type="subcellular location">
    <subcellularLocation>
        <location evidence="1">Membrane</location>
        <topology evidence="1">Multi-pass membrane protein</topology>
    </subcellularLocation>
</comment>
<evidence type="ECO:0000313" key="11">
    <source>
        <dbReference type="EMBL" id="CAE0552709.1"/>
    </source>
</evidence>
<sequence>MGTSSAGQSQDWSHLLSGAGAGFLTTVLLHPLDLIKTRMHVQEAGGRRLPYYSNVLQAFRVIVRVEGARGLYQGVGPNIFGSTVSWALYMFGYNQLKADLTRMQEARPADARLSPSAVYIVAATASGTAVSLVMHPVFTIKTRMQLQLAARGKGPRGLLPEAQRDNYSSSLVAVRRIVAEEGVASLYRGIGPSLLLVPPD</sequence>
<organism evidence="11">
    <name type="scientific">Emiliania huxleyi</name>
    <name type="common">Coccolithophore</name>
    <name type="synonym">Pontosphaera huxleyi</name>
    <dbReference type="NCBI Taxonomy" id="2903"/>
    <lineage>
        <taxon>Eukaryota</taxon>
        <taxon>Haptista</taxon>
        <taxon>Haptophyta</taxon>
        <taxon>Prymnesiophyceae</taxon>
        <taxon>Isochrysidales</taxon>
        <taxon>Noelaerhabdaceae</taxon>
        <taxon>Emiliania</taxon>
    </lineage>
</organism>
<dbReference type="SUPFAM" id="SSF103506">
    <property type="entry name" value="Mitochondrial carrier"/>
    <property type="match status" value="1"/>
</dbReference>
<evidence type="ECO:0000256" key="3">
    <source>
        <dbReference type="ARBA" id="ARBA00022448"/>
    </source>
</evidence>
<proteinExistence type="inferred from homology"/>
<dbReference type="GO" id="GO:0015215">
    <property type="term" value="F:nucleotide transmembrane transporter activity"/>
    <property type="evidence" value="ECO:0007669"/>
    <property type="project" value="UniProtKB-ARBA"/>
</dbReference>
<evidence type="ECO:0000256" key="8">
    <source>
        <dbReference type="PROSITE-ProRule" id="PRU00282"/>
    </source>
</evidence>
<dbReference type="Gene3D" id="1.50.40.10">
    <property type="entry name" value="Mitochondrial carrier domain"/>
    <property type="match status" value="1"/>
</dbReference>
<protein>
    <recommendedName>
        <fullName evidence="12">Mitochondrial carrier protein</fullName>
    </recommendedName>
</protein>
<name>A0A6V2RL68_EMIHU</name>
<dbReference type="EMBL" id="HBIR01025440">
    <property type="protein sequence ID" value="CAE0552709.1"/>
    <property type="molecule type" value="Transcribed_RNA"/>
</dbReference>
<dbReference type="PANTHER" id="PTHR45683">
    <property type="entry name" value="MITOCHONDRIAL NICOTINAMIDE ADENINE DINUCLEOTIDE TRANSPORTER 1-RELATED-RELATED"/>
    <property type="match status" value="1"/>
</dbReference>
<evidence type="ECO:0000256" key="9">
    <source>
        <dbReference type="RuleBase" id="RU000488"/>
    </source>
</evidence>
<keyword evidence="6 10" id="KW-1133">Transmembrane helix</keyword>
<keyword evidence="5" id="KW-0677">Repeat</keyword>
<feature type="transmembrane region" description="Helical" evidence="10">
    <location>
        <begin position="12"/>
        <end position="32"/>
    </location>
</feature>
<keyword evidence="7 8" id="KW-0472">Membrane</keyword>
<evidence type="ECO:0000256" key="10">
    <source>
        <dbReference type="SAM" id="Phobius"/>
    </source>
</evidence>
<dbReference type="Pfam" id="PF00153">
    <property type="entry name" value="Mito_carr"/>
    <property type="match status" value="2"/>
</dbReference>
<dbReference type="InterPro" id="IPR002067">
    <property type="entry name" value="MCP"/>
</dbReference>
<dbReference type="InterPro" id="IPR044712">
    <property type="entry name" value="SLC25A32-like"/>
</dbReference>
<dbReference type="AlphaFoldDB" id="A0A6V2RL68"/>